<protein>
    <submittedName>
        <fullName evidence="2">Transposase</fullName>
    </submittedName>
</protein>
<proteinExistence type="predicted"/>
<reference evidence="2" key="2">
    <citation type="journal article" date="2014" name="ISME J.">
        <title>Microbial stratification in low pH oxic and suboxic macroscopic growths along an acid mine drainage.</title>
        <authorList>
            <person name="Mendez-Garcia C."/>
            <person name="Mesa V."/>
            <person name="Sprenger R.R."/>
            <person name="Richter M."/>
            <person name="Diez M.S."/>
            <person name="Solano J."/>
            <person name="Bargiela R."/>
            <person name="Golyshina O.V."/>
            <person name="Manteca A."/>
            <person name="Ramos J.L."/>
            <person name="Gallego J.R."/>
            <person name="Llorente I."/>
            <person name="Martins Dos Santos V.A."/>
            <person name="Jensen O.N."/>
            <person name="Pelaez A.I."/>
            <person name="Sanchez J."/>
            <person name="Ferrer M."/>
        </authorList>
    </citation>
    <scope>NUCLEOTIDE SEQUENCE</scope>
</reference>
<evidence type="ECO:0000313" key="2">
    <source>
        <dbReference type="EMBL" id="EQD56478.1"/>
    </source>
</evidence>
<name>T1AIY1_9ZZZZ</name>
<accession>T1AIY1</accession>
<reference evidence="2" key="1">
    <citation type="submission" date="2013-08" db="EMBL/GenBank/DDBJ databases">
        <authorList>
            <person name="Mendez C."/>
            <person name="Richter M."/>
            <person name="Ferrer M."/>
            <person name="Sanchez J."/>
        </authorList>
    </citation>
    <scope>NUCLEOTIDE SEQUENCE</scope>
</reference>
<evidence type="ECO:0000259" key="1">
    <source>
        <dbReference type="Pfam" id="PF14104"/>
    </source>
</evidence>
<dbReference type="Pfam" id="PF14104">
    <property type="entry name" value="DUF4277"/>
    <property type="match status" value="1"/>
</dbReference>
<dbReference type="EMBL" id="AUZZ01003613">
    <property type="protein sequence ID" value="EQD56478.1"/>
    <property type="molecule type" value="Genomic_DNA"/>
</dbReference>
<gene>
    <name evidence="2" type="ORF">B2A_05232</name>
</gene>
<feature type="non-terminal residue" evidence="2">
    <location>
        <position position="1"/>
    </location>
</feature>
<feature type="domain" description="DUF4277" evidence="1">
    <location>
        <begin position="10"/>
        <end position="76"/>
    </location>
</feature>
<dbReference type="AlphaFoldDB" id="T1AIY1"/>
<comment type="caution">
    <text evidence="2">The sequence shown here is derived from an EMBL/GenBank/DDBJ whole genome shotgun (WGS) entry which is preliminary data.</text>
</comment>
<organism evidence="2">
    <name type="scientific">mine drainage metagenome</name>
    <dbReference type="NCBI Taxonomy" id="410659"/>
    <lineage>
        <taxon>unclassified sequences</taxon>
        <taxon>metagenomes</taxon>
        <taxon>ecological metagenomes</taxon>
    </lineage>
</organism>
<dbReference type="InterPro" id="IPR025457">
    <property type="entry name" value="DUF4277"/>
</dbReference>
<sequence length="110" mass="12561">PVDHDPDAVQCIGILVRNILVSREPIYGIREWVEKYPPALLEIGTDQVQKLNDDRIGRSLDRLFDADRSSLMTEIVVRAVQEFDLSMKRFHNDSTSIALSGMYRMATGKR</sequence>